<dbReference type="SMART" id="SM00509">
    <property type="entry name" value="TFS2N"/>
    <property type="match status" value="1"/>
</dbReference>
<dbReference type="Proteomes" id="UP001318860">
    <property type="component" value="Unassembled WGS sequence"/>
</dbReference>
<dbReference type="InterPro" id="IPR035441">
    <property type="entry name" value="TFIIS/LEDGF_dom_sf"/>
</dbReference>
<comment type="subcellular location">
    <subcellularLocation>
        <location evidence="1 3">Nucleus</location>
    </subcellularLocation>
</comment>
<dbReference type="EMBL" id="JABTTQ020000007">
    <property type="protein sequence ID" value="KAK6151347.1"/>
    <property type="molecule type" value="Genomic_DNA"/>
</dbReference>
<dbReference type="InterPro" id="IPR017923">
    <property type="entry name" value="TFIIS_N"/>
</dbReference>
<evidence type="ECO:0000256" key="4">
    <source>
        <dbReference type="SAM" id="Coils"/>
    </source>
</evidence>
<feature type="compositionally biased region" description="Basic and acidic residues" evidence="5">
    <location>
        <begin position="330"/>
        <end position="342"/>
    </location>
</feature>
<evidence type="ECO:0000256" key="3">
    <source>
        <dbReference type="PROSITE-ProRule" id="PRU00649"/>
    </source>
</evidence>
<dbReference type="Gene3D" id="1.20.930.10">
    <property type="entry name" value="Conserved domain common to transcription factors TFIIS, elongin A, CRSP70"/>
    <property type="match status" value="1"/>
</dbReference>
<accession>A0ABR0WY77</accession>
<reference evidence="7 8" key="1">
    <citation type="journal article" date="2021" name="Comput. Struct. Biotechnol. J.">
        <title>De novo genome assembly of the potent medicinal plant Rehmannia glutinosa using nanopore technology.</title>
        <authorList>
            <person name="Ma L."/>
            <person name="Dong C."/>
            <person name="Song C."/>
            <person name="Wang X."/>
            <person name="Zheng X."/>
            <person name="Niu Y."/>
            <person name="Chen S."/>
            <person name="Feng W."/>
        </authorList>
    </citation>
    <scope>NUCLEOTIDE SEQUENCE [LARGE SCALE GENOMIC DNA]</scope>
    <source>
        <strain evidence="7">DH-2019</strain>
    </source>
</reference>
<feature type="region of interest" description="Disordered" evidence="5">
    <location>
        <begin position="278"/>
        <end position="416"/>
    </location>
</feature>
<keyword evidence="2 3" id="KW-0539">Nucleus</keyword>
<feature type="compositionally biased region" description="Basic residues" evidence="5">
    <location>
        <begin position="470"/>
        <end position="480"/>
    </location>
</feature>
<dbReference type="PANTHER" id="PTHR46554">
    <property type="entry name" value="MEDIATOR OF RNA POLYMERASE II TRANSCRIPTION SUBUNIT 26A-RELATED"/>
    <property type="match status" value="1"/>
</dbReference>
<proteinExistence type="predicted"/>
<dbReference type="PROSITE" id="PS51319">
    <property type="entry name" value="TFIIS_N"/>
    <property type="match status" value="1"/>
</dbReference>
<evidence type="ECO:0000313" key="7">
    <source>
        <dbReference type="EMBL" id="KAK6151347.1"/>
    </source>
</evidence>
<feature type="region of interest" description="Disordered" evidence="5">
    <location>
        <begin position="453"/>
        <end position="480"/>
    </location>
</feature>
<protein>
    <recommendedName>
        <fullName evidence="6">TFIIS N-terminal domain-containing protein</fullName>
    </recommendedName>
</protein>
<dbReference type="SUPFAM" id="SSF47676">
    <property type="entry name" value="Conserved domain common to transcription factors TFIIS, elongin A, CRSP70"/>
    <property type="match status" value="1"/>
</dbReference>
<dbReference type="Pfam" id="PF08711">
    <property type="entry name" value="Med26"/>
    <property type="match status" value="1"/>
</dbReference>
<evidence type="ECO:0000256" key="2">
    <source>
        <dbReference type="ARBA" id="ARBA00023242"/>
    </source>
</evidence>
<feature type="compositionally biased region" description="Basic and acidic residues" evidence="5">
    <location>
        <begin position="307"/>
        <end position="317"/>
    </location>
</feature>
<gene>
    <name evidence="7" type="ORF">DH2020_013982</name>
</gene>
<organism evidence="7 8">
    <name type="scientific">Rehmannia glutinosa</name>
    <name type="common">Chinese foxglove</name>
    <dbReference type="NCBI Taxonomy" id="99300"/>
    <lineage>
        <taxon>Eukaryota</taxon>
        <taxon>Viridiplantae</taxon>
        <taxon>Streptophyta</taxon>
        <taxon>Embryophyta</taxon>
        <taxon>Tracheophyta</taxon>
        <taxon>Spermatophyta</taxon>
        <taxon>Magnoliopsida</taxon>
        <taxon>eudicotyledons</taxon>
        <taxon>Gunneridae</taxon>
        <taxon>Pentapetalae</taxon>
        <taxon>asterids</taxon>
        <taxon>lamiids</taxon>
        <taxon>Lamiales</taxon>
        <taxon>Orobanchaceae</taxon>
        <taxon>Rehmannieae</taxon>
        <taxon>Rehmannia</taxon>
    </lineage>
</organism>
<comment type="caution">
    <text evidence="7">The sequence shown here is derived from an EMBL/GenBank/DDBJ whole genome shotgun (WGS) entry which is preliminary data.</text>
</comment>
<evidence type="ECO:0000259" key="6">
    <source>
        <dbReference type="PROSITE" id="PS51319"/>
    </source>
</evidence>
<feature type="coiled-coil region" evidence="4">
    <location>
        <begin position="420"/>
        <end position="447"/>
    </location>
</feature>
<evidence type="ECO:0000256" key="5">
    <source>
        <dbReference type="SAM" id="MobiDB-lite"/>
    </source>
</evidence>
<keyword evidence="8" id="KW-1185">Reference proteome</keyword>
<dbReference type="InterPro" id="IPR003617">
    <property type="entry name" value="TFIIS/CRSP70_N_sub"/>
</dbReference>
<keyword evidence="4" id="KW-0175">Coiled coil</keyword>
<feature type="region of interest" description="Disordered" evidence="5">
    <location>
        <begin position="81"/>
        <end position="110"/>
    </location>
</feature>
<evidence type="ECO:0000313" key="8">
    <source>
        <dbReference type="Proteomes" id="UP001318860"/>
    </source>
</evidence>
<feature type="region of interest" description="Disordered" evidence="5">
    <location>
        <begin position="243"/>
        <end position="266"/>
    </location>
</feature>
<dbReference type="PANTHER" id="PTHR46554:SF2">
    <property type="entry name" value="TFIIS N-TERMINAL DOMAIN-CONTAINING PROTEIN"/>
    <property type="match status" value="1"/>
</dbReference>
<dbReference type="CDD" id="cd00183">
    <property type="entry name" value="TFIIS_I"/>
    <property type="match status" value="1"/>
</dbReference>
<sequence length="480" mass="54771">MANTSMGLDKWRDYFRGANSDIFSIIEYAIMVAALDCPYDFKLKRDKIAEMLFTCKITKCFGCDKIELAVPNSDGVEKFNDNDDKYKSGIETGGSKDTKESKVNSSRDYDYDDCDDHREVMEMNVNQVRDDSYGDAEALTDEIEEESQFFEEVLRIRDVIDNSEEESDEVLFDSLRRLQLMPLSVETLKRTEIGKSVNALRKHGSKEIRNLVRTLIENWKIMVDEWVNATAAIAGAEVTTESVKTSAVEEEEEEGLPSPPLDEGAFFTTPASMELSQFFDSMDDDGNPQNCGEFNKNRENGRKRRPEKMGVPRRNFEGPDDSNAPLNNDSKAENKRNQESMLRKQAPPSKPNRPPKIESGPLKPKPPSDESGTRRPKPVVQLKAKNEIIMAEQKSDKGTIQKKPVPRQQELNCNNEASVRMKLEAAKRKLQERYQEAENAKRQRTIQVVELHDLPKQSLAQRNQQTRPGNQHRQRANGRR</sequence>
<feature type="compositionally biased region" description="Polar residues" evidence="5">
    <location>
        <begin position="458"/>
        <end position="469"/>
    </location>
</feature>
<name>A0ABR0WY77_REHGL</name>
<feature type="domain" description="TFIIS N-terminal" evidence="6">
    <location>
        <begin position="151"/>
        <end position="226"/>
    </location>
</feature>
<evidence type="ECO:0000256" key="1">
    <source>
        <dbReference type="ARBA" id="ARBA00004123"/>
    </source>
</evidence>